<name>A0A0P9DU31_9CHLR</name>
<feature type="compositionally biased region" description="Basic and acidic residues" evidence="1">
    <location>
        <begin position="107"/>
        <end position="119"/>
    </location>
</feature>
<gene>
    <name evidence="4" type="ORF">SE17_08565</name>
</gene>
<dbReference type="EMBL" id="LJCR01000214">
    <property type="protein sequence ID" value="KPV53634.1"/>
    <property type="molecule type" value="Genomic_DNA"/>
</dbReference>
<keyword evidence="5" id="KW-1185">Reference proteome</keyword>
<dbReference type="InterPro" id="IPR037198">
    <property type="entry name" value="MutL_C_sf"/>
</dbReference>
<sequence>GRESRACIFISVNGRPIRPDRHLSAILSEAYQTLLPHDRYPIIALHIEAPAWAVDVAGQPGKTRVRFRDPALVGRQVGIALHAALLDAAGPRWQRRGPSTPATGAAARRDAWSFERPESEQATPAPADDEPQARAAGAGALNLTLLRPIGQLHQRYIMAESYTGLVLIDQQAADARIRYEQIRAQLLAGGVPGVALGMARDVVVPPAAHALLLAHAEPLSHWGFSFEDCGQSLRVLATPRLRLDRLGATLLDVADHLSQRALRAPEEIQEALVTTLAAASAIGEEPLRPEQMRALLDQLARCKQPWTCPRGRPVVRVERIQRIEALFDHL</sequence>
<evidence type="ECO:0000313" key="5">
    <source>
        <dbReference type="Proteomes" id="UP000050509"/>
    </source>
</evidence>
<dbReference type="InterPro" id="IPR042121">
    <property type="entry name" value="MutL_C_regsub"/>
</dbReference>
<dbReference type="PANTHER" id="PTHR10073">
    <property type="entry name" value="DNA MISMATCH REPAIR PROTEIN MLH, PMS, MUTL"/>
    <property type="match status" value="1"/>
</dbReference>
<dbReference type="Pfam" id="PF08676">
    <property type="entry name" value="MutL_C"/>
    <property type="match status" value="1"/>
</dbReference>
<evidence type="ECO:0000256" key="1">
    <source>
        <dbReference type="SAM" id="MobiDB-lite"/>
    </source>
</evidence>
<evidence type="ECO:0008006" key="6">
    <source>
        <dbReference type="Google" id="ProtNLM"/>
    </source>
</evidence>
<feature type="non-terminal residue" evidence="4">
    <location>
        <position position="1"/>
    </location>
</feature>
<dbReference type="CDD" id="cd00782">
    <property type="entry name" value="MutL_Trans"/>
    <property type="match status" value="1"/>
</dbReference>
<dbReference type="GO" id="GO:0140664">
    <property type="term" value="F:ATP-dependent DNA damage sensor activity"/>
    <property type="evidence" value="ECO:0007669"/>
    <property type="project" value="InterPro"/>
</dbReference>
<dbReference type="InterPro" id="IPR014721">
    <property type="entry name" value="Ribsml_uS5_D2-typ_fold_subgr"/>
</dbReference>
<dbReference type="SUPFAM" id="SSF54211">
    <property type="entry name" value="Ribosomal protein S5 domain 2-like"/>
    <property type="match status" value="1"/>
</dbReference>
<proteinExistence type="predicted"/>
<dbReference type="InterPro" id="IPR013507">
    <property type="entry name" value="DNA_mismatch_S5_2-like"/>
</dbReference>
<feature type="domain" description="DNA mismatch repair protein S5" evidence="3">
    <location>
        <begin position="1"/>
        <end position="86"/>
    </location>
</feature>
<feature type="domain" description="MutL C-terminal dimerisation" evidence="2">
    <location>
        <begin position="148"/>
        <end position="287"/>
    </location>
</feature>
<dbReference type="GO" id="GO:0006298">
    <property type="term" value="P:mismatch repair"/>
    <property type="evidence" value="ECO:0007669"/>
    <property type="project" value="InterPro"/>
</dbReference>
<dbReference type="Gene3D" id="3.30.230.10">
    <property type="match status" value="1"/>
</dbReference>
<reference evidence="4 5" key="1">
    <citation type="submission" date="2015-09" db="EMBL/GenBank/DDBJ databases">
        <title>Draft genome sequence of Kouleothrix aurantiaca JCM 19913.</title>
        <authorList>
            <person name="Hemp J."/>
        </authorList>
    </citation>
    <scope>NUCLEOTIDE SEQUENCE [LARGE SCALE GENOMIC DNA]</scope>
    <source>
        <strain evidence="4 5">COM-B</strain>
    </source>
</reference>
<dbReference type="GO" id="GO:0016887">
    <property type="term" value="F:ATP hydrolysis activity"/>
    <property type="evidence" value="ECO:0007669"/>
    <property type="project" value="InterPro"/>
</dbReference>
<dbReference type="SMART" id="SM00853">
    <property type="entry name" value="MutL_C"/>
    <property type="match status" value="1"/>
</dbReference>
<feature type="region of interest" description="Disordered" evidence="1">
    <location>
        <begin position="92"/>
        <end position="134"/>
    </location>
</feature>
<dbReference type="SMART" id="SM01340">
    <property type="entry name" value="DNA_mis_repair"/>
    <property type="match status" value="1"/>
</dbReference>
<evidence type="ECO:0000259" key="3">
    <source>
        <dbReference type="SMART" id="SM01340"/>
    </source>
</evidence>
<dbReference type="InterPro" id="IPR038973">
    <property type="entry name" value="MutL/Mlh/Pms-like"/>
</dbReference>
<dbReference type="Proteomes" id="UP000050509">
    <property type="component" value="Unassembled WGS sequence"/>
</dbReference>
<dbReference type="InterPro" id="IPR014790">
    <property type="entry name" value="MutL_C"/>
</dbReference>
<evidence type="ECO:0000313" key="4">
    <source>
        <dbReference type="EMBL" id="KPV53634.1"/>
    </source>
</evidence>
<dbReference type="AlphaFoldDB" id="A0A0P9DU31"/>
<comment type="caution">
    <text evidence="4">The sequence shown here is derived from an EMBL/GenBank/DDBJ whole genome shotgun (WGS) entry which is preliminary data.</text>
</comment>
<dbReference type="Pfam" id="PF01119">
    <property type="entry name" value="DNA_mis_repair"/>
    <property type="match status" value="1"/>
</dbReference>
<evidence type="ECO:0000259" key="2">
    <source>
        <dbReference type="SMART" id="SM00853"/>
    </source>
</evidence>
<dbReference type="Gene3D" id="3.30.1540.20">
    <property type="entry name" value="MutL, C-terminal domain, dimerisation subdomain"/>
    <property type="match status" value="1"/>
</dbReference>
<dbReference type="SUPFAM" id="SSF118116">
    <property type="entry name" value="DNA mismatch repair protein MutL"/>
    <property type="match status" value="1"/>
</dbReference>
<organism evidence="4 5">
    <name type="scientific">Kouleothrix aurantiaca</name>
    <dbReference type="NCBI Taxonomy" id="186479"/>
    <lineage>
        <taxon>Bacteria</taxon>
        <taxon>Bacillati</taxon>
        <taxon>Chloroflexota</taxon>
        <taxon>Chloroflexia</taxon>
        <taxon>Chloroflexales</taxon>
        <taxon>Roseiflexineae</taxon>
        <taxon>Roseiflexaceae</taxon>
        <taxon>Kouleothrix</taxon>
    </lineage>
</organism>
<dbReference type="InterPro" id="IPR042120">
    <property type="entry name" value="MutL_C_dimsub"/>
</dbReference>
<accession>A0A0P9DU31</accession>
<dbReference type="GO" id="GO:0005524">
    <property type="term" value="F:ATP binding"/>
    <property type="evidence" value="ECO:0007669"/>
    <property type="project" value="InterPro"/>
</dbReference>
<dbReference type="PANTHER" id="PTHR10073:SF12">
    <property type="entry name" value="DNA MISMATCH REPAIR PROTEIN MLH1"/>
    <property type="match status" value="1"/>
</dbReference>
<protein>
    <recommendedName>
        <fullName evidence="6">DNA mismatch repair protein MutL</fullName>
    </recommendedName>
</protein>
<dbReference type="InterPro" id="IPR020568">
    <property type="entry name" value="Ribosomal_Su5_D2-typ_SF"/>
</dbReference>
<dbReference type="GO" id="GO:0030983">
    <property type="term" value="F:mismatched DNA binding"/>
    <property type="evidence" value="ECO:0007669"/>
    <property type="project" value="InterPro"/>
</dbReference>
<dbReference type="Gene3D" id="3.30.1370.100">
    <property type="entry name" value="MutL, C-terminal domain, regulatory subdomain"/>
    <property type="match status" value="1"/>
</dbReference>
<dbReference type="GO" id="GO:0032300">
    <property type="term" value="C:mismatch repair complex"/>
    <property type="evidence" value="ECO:0007669"/>
    <property type="project" value="InterPro"/>
</dbReference>